<dbReference type="PANTHER" id="PTHR10587:SF134">
    <property type="entry name" value="SECRETED PROTEIN"/>
    <property type="match status" value="1"/>
</dbReference>
<dbReference type="AlphaFoldDB" id="A0A1T4SQP2"/>
<gene>
    <name evidence="7" type="ORF">SAMN05428963_11336</name>
</gene>
<reference evidence="7 8" key="1">
    <citation type="submission" date="2017-02" db="EMBL/GenBank/DDBJ databases">
        <authorList>
            <person name="Peterson S.W."/>
        </authorList>
    </citation>
    <scope>NUCLEOTIDE SEQUENCE [LARGE SCALE GENOMIC DNA]</scope>
    <source>
        <strain evidence="7 8">USBA 369</strain>
    </source>
</reference>
<keyword evidence="8" id="KW-1185">Reference proteome</keyword>
<keyword evidence="5" id="KW-0732">Signal</keyword>
<dbReference type="Proteomes" id="UP000190135">
    <property type="component" value="Unassembled WGS sequence"/>
</dbReference>
<comment type="similarity">
    <text evidence="2">Belongs to the polysaccharide deacetylase family.</text>
</comment>
<accession>A0A1T4SQP2</accession>
<evidence type="ECO:0000313" key="7">
    <source>
        <dbReference type="EMBL" id="SKA30584.1"/>
    </source>
</evidence>
<evidence type="ECO:0000256" key="1">
    <source>
        <dbReference type="ARBA" id="ARBA00003236"/>
    </source>
</evidence>
<dbReference type="GO" id="GO:0005975">
    <property type="term" value="P:carbohydrate metabolic process"/>
    <property type="evidence" value="ECO:0007669"/>
    <property type="project" value="InterPro"/>
</dbReference>
<evidence type="ECO:0000256" key="2">
    <source>
        <dbReference type="ARBA" id="ARBA00010973"/>
    </source>
</evidence>
<feature type="domain" description="NodB homology" evidence="6">
    <location>
        <begin position="64"/>
        <end position="254"/>
    </location>
</feature>
<dbReference type="GO" id="GO:0016810">
    <property type="term" value="F:hydrolase activity, acting on carbon-nitrogen (but not peptide) bonds"/>
    <property type="evidence" value="ECO:0007669"/>
    <property type="project" value="InterPro"/>
</dbReference>
<dbReference type="Pfam" id="PF01522">
    <property type="entry name" value="Polysacc_deac_1"/>
    <property type="match status" value="1"/>
</dbReference>
<evidence type="ECO:0000256" key="3">
    <source>
        <dbReference type="ARBA" id="ARBA00020071"/>
    </source>
</evidence>
<dbReference type="InterPro" id="IPR002509">
    <property type="entry name" value="NODB_dom"/>
</dbReference>
<dbReference type="InterPro" id="IPR011330">
    <property type="entry name" value="Glyco_hydro/deAcase_b/a-brl"/>
</dbReference>
<feature type="chain" id="PRO_5012752559" description="Chitooligosaccharide deacetylase" evidence="5">
    <location>
        <begin position="27"/>
        <end position="274"/>
    </location>
</feature>
<evidence type="ECO:0000256" key="4">
    <source>
        <dbReference type="ARBA" id="ARBA00032976"/>
    </source>
</evidence>
<dbReference type="OrthoDB" id="9814083at2"/>
<evidence type="ECO:0000259" key="6">
    <source>
        <dbReference type="PROSITE" id="PS51677"/>
    </source>
</evidence>
<dbReference type="SUPFAM" id="SSF88713">
    <property type="entry name" value="Glycoside hydrolase/deacetylase"/>
    <property type="match status" value="1"/>
</dbReference>
<dbReference type="EMBL" id="FUXL01000013">
    <property type="protein sequence ID" value="SKA30584.1"/>
    <property type="molecule type" value="Genomic_DNA"/>
</dbReference>
<dbReference type="PANTHER" id="PTHR10587">
    <property type="entry name" value="GLYCOSYL TRANSFERASE-RELATED"/>
    <property type="match status" value="1"/>
</dbReference>
<sequence>MFNLRGRLRRISRVRLPTWAASAAFAAGAVLALCFAGAGIADAGQSHRLVEPKLHIATGGVAHPQVALTFDACSGATDPRILSALIDNRIPATIFVTERWLKRNKPALETMLSHPDLFEIENHGAKHIPAVDVSMSVFGLAAAGSTEAVDREVDGGAEAVQNAGAPAPHWFRGATAKYTSTSIAEIRRLGFRVAGYSVNGDEGALASEKAARSYVARAKDGDVVIAHINQPGRAAGAGVAAGILSLKDKGYRFVRLDDAEATGTDGTTRQQPGF</sequence>
<name>A0A1T4SQP2_9HYPH</name>
<proteinExistence type="inferred from homology"/>
<dbReference type="PROSITE" id="PS51677">
    <property type="entry name" value="NODB"/>
    <property type="match status" value="1"/>
</dbReference>
<evidence type="ECO:0000256" key="5">
    <source>
        <dbReference type="SAM" id="SignalP"/>
    </source>
</evidence>
<evidence type="ECO:0000313" key="8">
    <source>
        <dbReference type="Proteomes" id="UP000190135"/>
    </source>
</evidence>
<protein>
    <recommendedName>
        <fullName evidence="3">Chitooligosaccharide deacetylase</fullName>
    </recommendedName>
    <alternativeName>
        <fullName evidence="4">Nodulation protein B</fullName>
    </alternativeName>
</protein>
<dbReference type="Gene3D" id="3.20.20.370">
    <property type="entry name" value="Glycoside hydrolase/deacetylase"/>
    <property type="match status" value="1"/>
</dbReference>
<feature type="signal peptide" evidence="5">
    <location>
        <begin position="1"/>
        <end position="26"/>
    </location>
</feature>
<organism evidence="7 8">
    <name type="scientific">Consotaella salsifontis</name>
    <dbReference type="NCBI Taxonomy" id="1365950"/>
    <lineage>
        <taxon>Bacteria</taxon>
        <taxon>Pseudomonadati</taxon>
        <taxon>Pseudomonadota</taxon>
        <taxon>Alphaproteobacteria</taxon>
        <taxon>Hyphomicrobiales</taxon>
        <taxon>Aurantimonadaceae</taxon>
        <taxon>Consotaella</taxon>
    </lineage>
</organism>
<comment type="function">
    <text evidence="1">Is involved in generating a small heat-stable compound (Nod), an acylated oligomer of N-acetylglucosamine, that stimulates mitosis in various plant protoplasts.</text>
</comment>
<dbReference type="STRING" id="1365950.SAMN05428963_11336"/>
<dbReference type="InterPro" id="IPR050248">
    <property type="entry name" value="Polysacc_deacetylase_ArnD"/>
</dbReference>